<evidence type="ECO:0000256" key="1">
    <source>
        <dbReference type="ARBA" id="ARBA00012513"/>
    </source>
</evidence>
<keyword evidence="5 11" id="KW-0418">Kinase</keyword>
<dbReference type="GO" id="GO:0005634">
    <property type="term" value="C:nucleus"/>
    <property type="evidence" value="ECO:0007669"/>
    <property type="project" value="TreeGrafter"/>
</dbReference>
<reference evidence="11" key="1">
    <citation type="journal article" date="2023" name="Mol. Phylogenet. Evol.">
        <title>Genome-scale phylogeny and comparative genomics of the fungal order Sordariales.</title>
        <authorList>
            <person name="Hensen N."/>
            <person name="Bonometti L."/>
            <person name="Westerberg I."/>
            <person name="Brannstrom I.O."/>
            <person name="Guillou S."/>
            <person name="Cros-Aarteil S."/>
            <person name="Calhoun S."/>
            <person name="Haridas S."/>
            <person name="Kuo A."/>
            <person name="Mondo S."/>
            <person name="Pangilinan J."/>
            <person name="Riley R."/>
            <person name="LaButti K."/>
            <person name="Andreopoulos B."/>
            <person name="Lipzen A."/>
            <person name="Chen C."/>
            <person name="Yan M."/>
            <person name="Daum C."/>
            <person name="Ng V."/>
            <person name="Clum A."/>
            <person name="Steindorff A."/>
            <person name="Ohm R.A."/>
            <person name="Martin F."/>
            <person name="Silar P."/>
            <person name="Natvig D.O."/>
            <person name="Lalanne C."/>
            <person name="Gautier V."/>
            <person name="Ament-Velasquez S.L."/>
            <person name="Kruys A."/>
            <person name="Hutchinson M.I."/>
            <person name="Powell A.J."/>
            <person name="Barry K."/>
            <person name="Miller A.N."/>
            <person name="Grigoriev I.V."/>
            <person name="Debuchy R."/>
            <person name="Gladieux P."/>
            <person name="Hiltunen Thoren M."/>
            <person name="Johannesson H."/>
        </authorList>
    </citation>
    <scope>NUCLEOTIDE SEQUENCE</scope>
    <source>
        <strain evidence="11">CBS 958.72</strain>
    </source>
</reference>
<feature type="domain" description="Protein kinase" evidence="10">
    <location>
        <begin position="43"/>
        <end position="315"/>
    </location>
</feature>
<organism evidence="11 12">
    <name type="scientific">Lasiosphaeria ovina</name>
    <dbReference type="NCBI Taxonomy" id="92902"/>
    <lineage>
        <taxon>Eukaryota</taxon>
        <taxon>Fungi</taxon>
        <taxon>Dikarya</taxon>
        <taxon>Ascomycota</taxon>
        <taxon>Pezizomycotina</taxon>
        <taxon>Sordariomycetes</taxon>
        <taxon>Sordariomycetidae</taxon>
        <taxon>Sordariales</taxon>
        <taxon>Lasiosphaeriaceae</taxon>
        <taxon>Lasiosphaeria</taxon>
    </lineage>
</organism>
<comment type="catalytic activity">
    <reaction evidence="7">
        <text>L-threonyl-[protein] + ATP = O-phospho-L-threonyl-[protein] + ADP + H(+)</text>
        <dbReference type="Rhea" id="RHEA:46608"/>
        <dbReference type="Rhea" id="RHEA-COMP:11060"/>
        <dbReference type="Rhea" id="RHEA-COMP:11605"/>
        <dbReference type="ChEBI" id="CHEBI:15378"/>
        <dbReference type="ChEBI" id="CHEBI:30013"/>
        <dbReference type="ChEBI" id="CHEBI:30616"/>
        <dbReference type="ChEBI" id="CHEBI:61977"/>
        <dbReference type="ChEBI" id="CHEBI:456216"/>
        <dbReference type="EC" id="2.7.11.1"/>
    </reaction>
</comment>
<evidence type="ECO:0000256" key="7">
    <source>
        <dbReference type="ARBA" id="ARBA00047899"/>
    </source>
</evidence>
<proteinExistence type="predicted"/>
<accession>A0AAE0JWI0</accession>
<dbReference type="Gene3D" id="3.30.200.20">
    <property type="entry name" value="Phosphorylase Kinase, domain 1"/>
    <property type="match status" value="1"/>
</dbReference>
<dbReference type="Proteomes" id="UP001287356">
    <property type="component" value="Unassembled WGS sequence"/>
</dbReference>
<evidence type="ECO:0000256" key="2">
    <source>
        <dbReference type="ARBA" id="ARBA00022527"/>
    </source>
</evidence>
<evidence type="ECO:0000256" key="5">
    <source>
        <dbReference type="ARBA" id="ARBA00022777"/>
    </source>
</evidence>
<reference evidence="11" key="2">
    <citation type="submission" date="2023-06" db="EMBL/GenBank/DDBJ databases">
        <authorList>
            <consortium name="Lawrence Berkeley National Laboratory"/>
            <person name="Haridas S."/>
            <person name="Hensen N."/>
            <person name="Bonometti L."/>
            <person name="Westerberg I."/>
            <person name="Brannstrom I.O."/>
            <person name="Guillou S."/>
            <person name="Cros-Aarteil S."/>
            <person name="Calhoun S."/>
            <person name="Kuo A."/>
            <person name="Mondo S."/>
            <person name="Pangilinan J."/>
            <person name="Riley R."/>
            <person name="Labutti K."/>
            <person name="Andreopoulos B."/>
            <person name="Lipzen A."/>
            <person name="Chen C."/>
            <person name="Yanf M."/>
            <person name="Daum C."/>
            <person name="Ng V."/>
            <person name="Clum A."/>
            <person name="Steindorff A."/>
            <person name="Ohm R."/>
            <person name="Martin F."/>
            <person name="Silar P."/>
            <person name="Natvig D."/>
            <person name="Lalanne C."/>
            <person name="Gautier V."/>
            <person name="Ament-Velasquez S.L."/>
            <person name="Kruys A."/>
            <person name="Hutchinson M.I."/>
            <person name="Powell A.J."/>
            <person name="Barry K."/>
            <person name="Miller A.N."/>
            <person name="Grigoriev I.V."/>
            <person name="Debuchy R."/>
            <person name="Gladieux P."/>
            <person name="Thoren M.H."/>
            <person name="Johannesson H."/>
        </authorList>
    </citation>
    <scope>NUCLEOTIDE SEQUENCE</scope>
    <source>
        <strain evidence="11">CBS 958.72</strain>
    </source>
</reference>
<dbReference type="Gene3D" id="1.10.510.10">
    <property type="entry name" value="Transferase(Phosphotransferase) domain 1"/>
    <property type="match status" value="1"/>
</dbReference>
<dbReference type="InterPro" id="IPR000719">
    <property type="entry name" value="Prot_kinase_dom"/>
</dbReference>
<feature type="non-terminal residue" evidence="11">
    <location>
        <position position="315"/>
    </location>
</feature>
<dbReference type="EMBL" id="JAULSN010000009">
    <property type="protein sequence ID" value="KAK3365332.1"/>
    <property type="molecule type" value="Genomic_DNA"/>
</dbReference>
<dbReference type="SMART" id="SM00220">
    <property type="entry name" value="S_TKc"/>
    <property type="match status" value="1"/>
</dbReference>
<evidence type="ECO:0000256" key="9">
    <source>
        <dbReference type="PROSITE-ProRule" id="PRU10141"/>
    </source>
</evidence>
<keyword evidence="3" id="KW-0808">Transferase</keyword>
<dbReference type="InterPro" id="IPR011009">
    <property type="entry name" value="Kinase-like_dom_sf"/>
</dbReference>
<keyword evidence="6 9" id="KW-0067">ATP-binding</keyword>
<protein>
    <recommendedName>
        <fullName evidence="1">non-specific serine/threonine protein kinase</fullName>
        <ecNumber evidence="1">2.7.11.1</ecNumber>
    </recommendedName>
</protein>
<dbReference type="EC" id="2.7.11.1" evidence="1"/>
<dbReference type="PROSITE" id="PS50011">
    <property type="entry name" value="PROTEIN_KINASE_DOM"/>
    <property type="match status" value="1"/>
</dbReference>
<dbReference type="SUPFAM" id="SSF56112">
    <property type="entry name" value="Protein kinase-like (PK-like)"/>
    <property type="match status" value="1"/>
</dbReference>
<dbReference type="PROSITE" id="PS00107">
    <property type="entry name" value="PROTEIN_KINASE_ATP"/>
    <property type="match status" value="1"/>
</dbReference>
<feature type="binding site" evidence="9">
    <location>
        <position position="76"/>
    </location>
    <ligand>
        <name>ATP</name>
        <dbReference type="ChEBI" id="CHEBI:30616"/>
    </ligand>
</feature>
<evidence type="ECO:0000259" key="10">
    <source>
        <dbReference type="PROSITE" id="PS50011"/>
    </source>
</evidence>
<sequence>MSSHQHQHPLDKIAGVEDDQGYRVGGFLPVHLGDVLGNSEGRYRVIHKLGNGVSATVWLAEELNNLDEAVGLWALKIFSAGLHVTEMSALVFLARMVAPHPNVLTFRGYFTVEGVNGSHICFVFPFLGPTVKQMQQANLDAAVKRGAAKQMADGLAHLHQAGFCHGHVADTAVLFRLRDADSWTKDQVYQTFGRPITVPVPVPCDNSSALPSSMPRYRVKAIDFKRFNPGLLSGDICIADFGQSFKIETDNPGMPPMKPTFLAPESLFNDVWGVGCVIFGLYTGRVLFPTLNESVHQVIAAIIDTLGPLPADWKG</sequence>
<dbReference type="GO" id="GO:0005737">
    <property type="term" value="C:cytoplasm"/>
    <property type="evidence" value="ECO:0007669"/>
    <property type="project" value="TreeGrafter"/>
</dbReference>
<evidence type="ECO:0000313" key="12">
    <source>
        <dbReference type="Proteomes" id="UP001287356"/>
    </source>
</evidence>
<comment type="catalytic activity">
    <reaction evidence="8">
        <text>L-seryl-[protein] + ATP = O-phospho-L-seryl-[protein] + ADP + H(+)</text>
        <dbReference type="Rhea" id="RHEA:17989"/>
        <dbReference type="Rhea" id="RHEA-COMP:9863"/>
        <dbReference type="Rhea" id="RHEA-COMP:11604"/>
        <dbReference type="ChEBI" id="CHEBI:15378"/>
        <dbReference type="ChEBI" id="CHEBI:29999"/>
        <dbReference type="ChEBI" id="CHEBI:30616"/>
        <dbReference type="ChEBI" id="CHEBI:83421"/>
        <dbReference type="ChEBI" id="CHEBI:456216"/>
        <dbReference type="EC" id="2.7.11.1"/>
    </reaction>
</comment>
<keyword evidence="4 9" id="KW-0547">Nucleotide-binding</keyword>
<name>A0AAE0JWI0_9PEZI</name>
<dbReference type="PANTHER" id="PTHR47634">
    <property type="entry name" value="PROTEIN KINASE DOMAIN-CONTAINING PROTEIN-RELATED"/>
    <property type="match status" value="1"/>
</dbReference>
<gene>
    <name evidence="11" type="ORF">B0T24DRAFT_561208</name>
</gene>
<dbReference type="GO" id="GO:0050684">
    <property type="term" value="P:regulation of mRNA processing"/>
    <property type="evidence" value="ECO:0007669"/>
    <property type="project" value="TreeGrafter"/>
</dbReference>
<evidence type="ECO:0000256" key="3">
    <source>
        <dbReference type="ARBA" id="ARBA00022679"/>
    </source>
</evidence>
<evidence type="ECO:0000256" key="6">
    <source>
        <dbReference type="ARBA" id="ARBA00022840"/>
    </source>
</evidence>
<evidence type="ECO:0000256" key="4">
    <source>
        <dbReference type="ARBA" id="ARBA00022741"/>
    </source>
</evidence>
<comment type="caution">
    <text evidence="11">The sequence shown here is derived from an EMBL/GenBank/DDBJ whole genome shotgun (WGS) entry which is preliminary data.</text>
</comment>
<keyword evidence="2" id="KW-0723">Serine/threonine-protein kinase</keyword>
<keyword evidence="12" id="KW-1185">Reference proteome</keyword>
<dbReference type="AlphaFoldDB" id="A0AAE0JWI0"/>
<dbReference type="GO" id="GO:0004674">
    <property type="term" value="F:protein serine/threonine kinase activity"/>
    <property type="evidence" value="ECO:0007669"/>
    <property type="project" value="UniProtKB-KW"/>
</dbReference>
<dbReference type="GO" id="GO:0005524">
    <property type="term" value="F:ATP binding"/>
    <property type="evidence" value="ECO:0007669"/>
    <property type="project" value="UniProtKB-UniRule"/>
</dbReference>
<dbReference type="GO" id="GO:0000245">
    <property type="term" value="P:spliceosomal complex assembly"/>
    <property type="evidence" value="ECO:0007669"/>
    <property type="project" value="TreeGrafter"/>
</dbReference>
<dbReference type="PANTHER" id="PTHR47634:SF9">
    <property type="entry name" value="PROTEIN KINASE DOMAIN-CONTAINING PROTEIN-RELATED"/>
    <property type="match status" value="1"/>
</dbReference>
<evidence type="ECO:0000313" key="11">
    <source>
        <dbReference type="EMBL" id="KAK3365332.1"/>
    </source>
</evidence>
<dbReference type="InterPro" id="IPR017441">
    <property type="entry name" value="Protein_kinase_ATP_BS"/>
</dbReference>
<dbReference type="InterPro" id="IPR051334">
    <property type="entry name" value="SRPK"/>
</dbReference>
<evidence type="ECO:0000256" key="8">
    <source>
        <dbReference type="ARBA" id="ARBA00048679"/>
    </source>
</evidence>